<dbReference type="GeneID" id="90569129"/>
<dbReference type="PANTHER" id="PTHR35936">
    <property type="entry name" value="MEMBRANE-BOUND LYTIC MUREIN TRANSGLYCOSYLASE F"/>
    <property type="match status" value="1"/>
</dbReference>
<feature type="chain" id="PRO_5046435335" evidence="3">
    <location>
        <begin position="22"/>
        <end position="251"/>
    </location>
</feature>
<evidence type="ECO:0000256" key="2">
    <source>
        <dbReference type="ARBA" id="ARBA00022729"/>
    </source>
</evidence>
<reference evidence="5 6" key="1">
    <citation type="submission" date="2024-05" db="EMBL/GenBank/DDBJ databases">
        <title>Genome sequencing of Marine Estuary Bacteria, Shewanella vesiculosa and S. baltica, and Pseudomonas syringae.</title>
        <authorList>
            <person name="Gurung A."/>
            <person name="Maclea K.S."/>
        </authorList>
    </citation>
    <scope>NUCLEOTIDE SEQUENCE [LARGE SCALE GENOMIC DNA]</scope>
    <source>
        <strain evidence="5 6">1A</strain>
    </source>
</reference>
<gene>
    <name evidence="5" type="ORF">ABHN84_11920</name>
</gene>
<sequence length="251" mass="26982">MQTFTKSFILVSVLSSSAVLADTISIRADNWFPMNGQPNAKQPGYMIELATNIFTAAGHTVDYKLMPWERAVDSVRKGEFDCVVGAYKDDAPDFIYPQVPWGMDSTVFFVKAGGSWTYTGLSSLQGNKIAIIKGYAYGDEFDKYVTENPSVFDAIGANNGLENNIKKLQAGRVNAVAESPSVMGAKLKDMGVSGIVAAGSLGEATEMYIACSPAKATSAGYIKLIDEGTAKLRASGEFNKILSSYGISDWQ</sequence>
<comment type="caution">
    <text evidence="5">The sequence shown here is derived from an EMBL/GenBank/DDBJ whole genome shotgun (WGS) entry which is preliminary data.</text>
</comment>
<feature type="domain" description="Solute-binding protein family 3/N-terminal" evidence="4">
    <location>
        <begin position="29"/>
        <end position="245"/>
    </location>
</feature>
<comment type="similarity">
    <text evidence="1">Belongs to the bacterial solute-binding protein 3 family.</text>
</comment>
<evidence type="ECO:0000313" key="6">
    <source>
        <dbReference type="Proteomes" id="UP001477278"/>
    </source>
</evidence>
<dbReference type="RefSeq" id="WP_124015163.1">
    <property type="nucleotide sequence ID" value="NZ_JAACRJ010000005.1"/>
</dbReference>
<name>A0ABV0FQ76_9GAMM</name>
<dbReference type="Gene3D" id="3.40.190.10">
    <property type="entry name" value="Periplasmic binding protein-like II"/>
    <property type="match status" value="2"/>
</dbReference>
<keyword evidence="6" id="KW-1185">Reference proteome</keyword>
<dbReference type="EMBL" id="JBDPZN010000004">
    <property type="protein sequence ID" value="MEO3682994.1"/>
    <property type="molecule type" value="Genomic_DNA"/>
</dbReference>
<dbReference type="Pfam" id="PF00497">
    <property type="entry name" value="SBP_bac_3"/>
    <property type="match status" value="1"/>
</dbReference>
<evidence type="ECO:0000256" key="1">
    <source>
        <dbReference type="ARBA" id="ARBA00010333"/>
    </source>
</evidence>
<evidence type="ECO:0000313" key="5">
    <source>
        <dbReference type="EMBL" id="MEO3682994.1"/>
    </source>
</evidence>
<feature type="signal peptide" evidence="3">
    <location>
        <begin position="1"/>
        <end position="21"/>
    </location>
</feature>
<dbReference type="InterPro" id="IPR001638">
    <property type="entry name" value="Solute-binding_3/MltF_N"/>
</dbReference>
<proteinExistence type="inferred from homology"/>
<keyword evidence="2 3" id="KW-0732">Signal</keyword>
<accession>A0ABV0FQ76</accession>
<dbReference type="Proteomes" id="UP001477278">
    <property type="component" value="Unassembled WGS sequence"/>
</dbReference>
<organism evidence="5 6">
    <name type="scientific">Shewanella vesiculosa</name>
    <dbReference type="NCBI Taxonomy" id="518738"/>
    <lineage>
        <taxon>Bacteria</taxon>
        <taxon>Pseudomonadati</taxon>
        <taxon>Pseudomonadota</taxon>
        <taxon>Gammaproteobacteria</taxon>
        <taxon>Alteromonadales</taxon>
        <taxon>Shewanellaceae</taxon>
        <taxon>Shewanella</taxon>
    </lineage>
</organism>
<protein>
    <submittedName>
        <fullName evidence="5">Transporter substrate-binding domain-containing protein</fullName>
    </submittedName>
</protein>
<evidence type="ECO:0000256" key="3">
    <source>
        <dbReference type="SAM" id="SignalP"/>
    </source>
</evidence>
<evidence type="ECO:0000259" key="4">
    <source>
        <dbReference type="Pfam" id="PF00497"/>
    </source>
</evidence>
<dbReference type="PANTHER" id="PTHR35936:SF25">
    <property type="entry name" value="ABC TRANSPORTER SUBSTRATE-BINDING PROTEIN"/>
    <property type="match status" value="1"/>
</dbReference>
<dbReference type="SUPFAM" id="SSF53850">
    <property type="entry name" value="Periplasmic binding protein-like II"/>
    <property type="match status" value="1"/>
</dbReference>